<feature type="domain" description="Neprosin PEP catalytic" evidence="1">
    <location>
        <begin position="1"/>
        <end position="199"/>
    </location>
</feature>
<dbReference type="PANTHER" id="PTHR31589:SF110">
    <property type="entry name" value="PROTEIN, PUTATIVE (DUF239)-RELATED"/>
    <property type="match status" value="1"/>
</dbReference>
<name>A0AB40CV62_DIOCR</name>
<dbReference type="Gene3D" id="3.90.1320.10">
    <property type="entry name" value="Outer-capsid protein sigma 3, large lobe"/>
    <property type="match status" value="1"/>
</dbReference>
<sequence>MPGPTVGWTVDPSIYGDTKTRLTTGWTRDDFHGTGCIDIRCPGFVQVNKEIPLGAYISPLSVYNGVQYGMNFLLIRDTSTSNWWLILREDMKSIGYWPKEIFTTLSDHANWLSFGGVAGYFGSNSKMPPMGSGHLPFEGANKSFIFFKIKNINSNSEWVDLPAKDVSPNSHSQCHGLGSFIETKTSYGNMFYFGGPGGC</sequence>
<dbReference type="Proteomes" id="UP001515500">
    <property type="component" value="Chromosome 17"/>
</dbReference>
<dbReference type="PROSITE" id="PS52045">
    <property type="entry name" value="NEPROSIN_PEP_CD"/>
    <property type="match status" value="1"/>
</dbReference>
<dbReference type="InterPro" id="IPR053168">
    <property type="entry name" value="Glutamic_endopeptidase"/>
</dbReference>
<dbReference type="AlphaFoldDB" id="A0AB40CV62"/>
<organism evidence="2 3">
    <name type="scientific">Dioscorea cayennensis subsp. rotundata</name>
    <name type="common">White Guinea yam</name>
    <name type="synonym">Dioscorea rotundata</name>
    <dbReference type="NCBI Taxonomy" id="55577"/>
    <lineage>
        <taxon>Eukaryota</taxon>
        <taxon>Viridiplantae</taxon>
        <taxon>Streptophyta</taxon>
        <taxon>Embryophyta</taxon>
        <taxon>Tracheophyta</taxon>
        <taxon>Spermatophyta</taxon>
        <taxon>Magnoliopsida</taxon>
        <taxon>Liliopsida</taxon>
        <taxon>Dioscoreales</taxon>
        <taxon>Dioscoreaceae</taxon>
        <taxon>Dioscorea</taxon>
    </lineage>
</organism>
<keyword evidence="2" id="KW-1185">Reference proteome</keyword>
<evidence type="ECO:0000313" key="2">
    <source>
        <dbReference type="Proteomes" id="UP001515500"/>
    </source>
</evidence>
<dbReference type="InterPro" id="IPR004314">
    <property type="entry name" value="Neprosin"/>
</dbReference>
<dbReference type="Pfam" id="PF03080">
    <property type="entry name" value="Neprosin"/>
    <property type="match status" value="1"/>
</dbReference>
<dbReference type="PANTHER" id="PTHR31589">
    <property type="entry name" value="PROTEIN, PUTATIVE (DUF239)-RELATED-RELATED"/>
    <property type="match status" value="1"/>
</dbReference>
<gene>
    <name evidence="3" type="primary">LOC120280504</name>
</gene>
<evidence type="ECO:0000313" key="3">
    <source>
        <dbReference type="RefSeq" id="XP_039143297.1"/>
    </source>
</evidence>
<dbReference type="GeneID" id="120280504"/>
<reference evidence="3" key="1">
    <citation type="submission" date="2025-08" db="UniProtKB">
        <authorList>
            <consortium name="RefSeq"/>
        </authorList>
    </citation>
    <scope>IDENTIFICATION</scope>
</reference>
<accession>A0AB40CV62</accession>
<evidence type="ECO:0000259" key="1">
    <source>
        <dbReference type="PROSITE" id="PS52045"/>
    </source>
</evidence>
<protein>
    <submittedName>
        <fullName evidence="3">Uncharacterized protein LOC120280504</fullName>
    </submittedName>
</protein>
<dbReference type="RefSeq" id="XP_039143297.1">
    <property type="nucleotide sequence ID" value="XM_039287363.1"/>
</dbReference>
<proteinExistence type="predicted"/>